<feature type="region of interest" description="Disordered" evidence="1">
    <location>
        <begin position="1"/>
        <end position="33"/>
    </location>
</feature>
<sequence length="306" mass="34146">MPSSNSRVTRSTQANTTKRQTSSTRALPAAKRPRRQLVVPPVANALDAQPNHLPTPSATQHNAINEVDLSEIMLQNYHQYKKYWPLARIQDQLARQRSSNHQLSAEVIVEGQAVLEALDHTLHMIAMISGVGIIKLNGLLGGTHGENPWHRWLSFAIAANKNPMPQRGDPNAAAVLAFRNKSNSDSYQALDDDKYAVFTSCVFYALGGYPDYSSITINEDINVFGDSSILVPEVPKLSPEDENLYRPIYERLVDEKKVKKDRELNTPGTSVQNEEKRSLQCMKKIAQQVCLFGIILVFICLHATTN</sequence>
<accession>F4R548</accession>
<dbReference type="GeneID" id="18935095"/>
<keyword evidence="4" id="KW-1185">Reference proteome</keyword>
<dbReference type="KEGG" id="mlr:MELLADRAFT_89151"/>
<dbReference type="AlphaFoldDB" id="F4R548"/>
<keyword evidence="2" id="KW-0812">Transmembrane</keyword>
<dbReference type="InParanoid" id="F4R548"/>
<evidence type="ECO:0000256" key="2">
    <source>
        <dbReference type="SAM" id="Phobius"/>
    </source>
</evidence>
<dbReference type="VEuPathDB" id="FungiDB:MELLADRAFT_89151"/>
<evidence type="ECO:0000256" key="1">
    <source>
        <dbReference type="SAM" id="MobiDB-lite"/>
    </source>
</evidence>
<name>F4R548_MELLP</name>
<dbReference type="HOGENOM" id="CLU_025212_4_0_1"/>
<feature type="compositionally biased region" description="Polar residues" evidence="1">
    <location>
        <begin position="1"/>
        <end position="25"/>
    </location>
</feature>
<dbReference type="RefSeq" id="XP_007404706.1">
    <property type="nucleotide sequence ID" value="XM_007404644.1"/>
</dbReference>
<dbReference type="Proteomes" id="UP000001072">
    <property type="component" value="Unassembled WGS sequence"/>
</dbReference>
<evidence type="ECO:0000313" key="3">
    <source>
        <dbReference type="EMBL" id="EGG12331.1"/>
    </source>
</evidence>
<organism evidence="4">
    <name type="scientific">Melampsora larici-populina (strain 98AG31 / pathotype 3-4-7)</name>
    <name type="common">Poplar leaf rust fungus</name>
    <dbReference type="NCBI Taxonomy" id="747676"/>
    <lineage>
        <taxon>Eukaryota</taxon>
        <taxon>Fungi</taxon>
        <taxon>Dikarya</taxon>
        <taxon>Basidiomycota</taxon>
        <taxon>Pucciniomycotina</taxon>
        <taxon>Pucciniomycetes</taxon>
        <taxon>Pucciniales</taxon>
        <taxon>Melampsoraceae</taxon>
        <taxon>Melampsora</taxon>
    </lineage>
</organism>
<dbReference type="EMBL" id="GL883091">
    <property type="protein sequence ID" value="EGG12331.1"/>
    <property type="molecule type" value="Genomic_DNA"/>
</dbReference>
<evidence type="ECO:0000313" key="4">
    <source>
        <dbReference type="Proteomes" id="UP000001072"/>
    </source>
</evidence>
<proteinExistence type="predicted"/>
<keyword evidence="2" id="KW-0472">Membrane</keyword>
<dbReference type="OrthoDB" id="2506374at2759"/>
<protein>
    <submittedName>
        <fullName evidence="3">Uncharacterized protein</fullName>
    </submittedName>
</protein>
<gene>
    <name evidence="3" type="ORF">MELLADRAFT_89151</name>
</gene>
<reference evidence="4" key="1">
    <citation type="journal article" date="2011" name="Proc. Natl. Acad. Sci. U.S.A.">
        <title>Obligate biotrophy features unraveled by the genomic analysis of rust fungi.</title>
        <authorList>
            <person name="Duplessis S."/>
            <person name="Cuomo C.A."/>
            <person name="Lin Y.-C."/>
            <person name="Aerts A."/>
            <person name="Tisserant E."/>
            <person name="Veneault-Fourrey C."/>
            <person name="Joly D.L."/>
            <person name="Hacquard S."/>
            <person name="Amselem J."/>
            <person name="Cantarel B.L."/>
            <person name="Chiu R."/>
            <person name="Coutinho P.M."/>
            <person name="Feau N."/>
            <person name="Field M."/>
            <person name="Frey P."/>
            <person name="Gelhaye E."/>
            <person name="Goldberg J."/>
            <person name="Grabherr M.G."/>
            <person name="Kodira C.D."/>
            <person name="Kohler A."/>
            <person name="Kuees U."/>
            <person name="Lindquist E.A."/>
            <person name="Lucas S.M."/>
            <person name="Mago R."/>
            <person name="Mauceli E."/>
            <person name="Morin E."/>
            <person name="Murat C."/>
            <person name="Pangilinan J.L."/>
            <person name="Park R."/>
            <person name="Pearson M."/>
            <person name="Quesneville H."/>
            <person name="Rouhier N."/>
            <person name="Sakthikumar S."/>
            <person name="Salamov A.A."/>
            <person name="Schmutz J."/>
            <person name="Selles B."/>
            <person name="Shapiro H."/>
            <person name="Tanguay P."/>
            <person name="Tuskan G.A."/>
            <person name="Henrissat B."/>
            <person name="Van de Peer Y."/>
            <person name="Rouze P."/>
            <person name="Ellis J.G."/>
            <person name="Dodds P.N."/>
            <person name="Schein J.E."/>
            <person name="Zhong S."/>
            <person name="Hamelin R.C."/>
            <person name="Grigoriev I.V."/>
            <person name="Szabo L.J."/>
            <person name="Martin F."/>
        </authorList>
    </citation>
    <scope>NUCLEOTIDE SEQUENCE [LARGE SCALE GENOMIC DNA]</scope>
    <source>
        <strain evidence="4">98AG31 / pathotype 3-4-7</strain>
    </source>
</reference>
<keyword evidence="2" id="KW-1133">Transmembrane helix</keyword>
<feature type="transmembrane region" description="Helical" evidence="2">
    <location>
        <begin position="285"/>
        <end position="304"/>
    </location>
</feature>